<keyword evidence="2 3" id="KW-1015">Disulfide bond</keyword>
<gene>
    <name evidence="5" type="ORF">MEDL_49471</name>
</gene>
<protein>
    <recommendedName>
        <fullName evidence="4">SRCR domain-containing protein</fullName>
    </recommendedName>
</protein>
<keyword evidence="6" id="KW-1185">Reference proteome</keyword>
<reference evidence="5" key="1">
    <citation type="submission" date="2021-03" db="EMBL/GenBank/DDBJ databases">
        <authorList>
            <person name="Bekaert M."/>
        </authorList>
    </citation>
    <scope>NUCLEOTIDE SEQUENCE</scope>
</reference>
<dbReference type="InterPro" id="IPR036772">
    <property type="entry name" value="SRCR-like_dom_sf"/>
</dbReference>
<feature type="domain" description="SRCR" evidence="4">
    <location>
        <begin position="74"/>
        <end position="175"/>
    </location>
</feature>
<evidence type="ECO:0000256" key="1">
    <source>
        <dbReference type="ARBA" id="ARBA00022729"/>
    </source>
</evidence>
<accession>A0A8S3TT51</accession>
<feature type="disulfide bond" evidence="3">
    <location>
        <begin position="100"/>
        <end position="164"/>
    </location>
</feature>
<feature type="disulfide bond" evidence="3">
    <location>
        <begin position="39"/>
        <end position="49"/>
    </location>
</feature>
<evidence type="ECO:0000256" key="2">
    <source>
        <dbReference type="ARBA" id="ARBA00023157"/>
    </source>
</evidence>
<feature type="domain" description="SRCR" evidence="4">
    <location>
        <begin position="242"/>
        <end position="289"/>
    </location>
</feature>
<dbReference type="OrthoDB" id="10066015at2759"/>
<feature type="disulfide bond" evidence="3">
    <location>
        <begin position="214"/>
        <end position="224"/>
    </location>
</feature>
<dbReference type="Proteomes" id="UP000683360">
    <property type="component" value="Unassembled WGS sequence"/>
</dbReference>
<proteinExistence type="predicted"/>
<dbReference type="SMART" id="SM00202">
    <property type="entry name" value="SR"/>
    <property type="match status" value="1"/>
</dbReference>
<dbReference type="Gene3D" id="3.10.250.10">
    <property type="entry name" value="SRCR-like domain"/>
    <property type="match status" value="4"/>
</dbReference>
<comment type="caution">
    <text evidence="5">The sequence shown here is derived from an EMBL/GenBank/DDBJ whole genome shotgun (WGS) entry which is preliminary data.</text>
</comment>
<comment type="caution">
    <text evidence="3">Lacks conserved residue(s) required for the propagation of feature annotation.</text>
</comment>
<dbReference type="PANTHER" id="PTHR48071:SF18">
    <property type="entry name" value="DELETED IN MALIGNANT BRAIN TUMORS 1 PROTEIN-RELATED"/>
    <property type="match status" value="1"/>
</dbReference>
<dbReference type="AlphaFoldDB" id="A0A8S3TT51"/>
<evidence type="ECO:0000259" key="4">
    <source>
        <dbReference type="PROSITE" id="PS50287"/>
    </source>
</evidence>
<feature type="domain" description="SRCR" evidence="4">
    <location>
        <begin position="203"/>
        <end position="245"/>
    </location>
</feature>
<evidence type="ECO:0000313" key="5">
    <source>
        <dbReference type="EMBL" id="CAG2237020.1"/>
    </source>
</evidence>
<dbReference type="PANTHER" id="PTHR48071">
    <property type="entry name" value="SRCR DOMAIN-CONTAINING PROTEIN"/>
    <property type="match status" value="1"/>
</dbReference>
<evidence type="ECO:0000256" key="3">
    <source>
        <dbReference type="PROSITE-ProRule" id="PRU00196"/>
    </source>
</evidence>
<dbReference type="Pfam" id="PF00530">
    <property type="entry name" value="SRCR"/>
    <property type="match status" value="4"/>
</dbReference>
<name>A0A8S3TT51_MYTED</name>
<dbReference type="InterPro" id="IPR001190">
    <property type="entry name" value="SRCR"/>
</dbReference>
<feature type="disulfide bond" evidence="3">
    <location>
        <begin position="113"/>
        <end position="174"/>
    </location>
</feature>
<feature type="disulfide bond" evidence="3">
    <location>
        <begin position="144"/>
        <end position="154"/>
    </location>
</feature>
<dbReference type="PRINTS" id="PR00258">
    <property type="entry name" value="SPERACTRCPTR"/>
</dbReference>
<organism evidence="5 6">
    <name type="scientific">Mytilus edulis</name>
    <name type="common">Blue mussel</name>
    <dbReference type="NCBI Taxonomy" id="6550"/>
    <lineage>
        <taxon>Eukaryota</taxon>
        <taxon>Metazoa</taxon>
        <taxon>Spiralia</taxon>
        <taxon>Lophotrochozoa</taxon>
        <taxon>Mollusca</taxon>
        <taxon>Bivalvia</taxon>
        <taxon>Autobranchia</taxon>
        <taxon>Pteriomorphia</taxon>
        <taxon>Mytilida</taxon>
        <taxon>Mytiloidea</taxon>
        <taxon>Mytilidae</taxon>
        <taxon>Mytilinae</taxon>
        <taxon>Mytilus</taxon>
    </lineage>
</organism>
<sequence length="289" mass="31967">MPKPARGSFFIKYTVKYGTSLGDEVPSGTGKIWKSYVACKGTESKLADCKHGKDQGTYTGCYHSYDVGVYCFNETLIPGNIRTVSGTLEVFYNGIWGTVCDDNFDDIDARVACKELGYNDGYFVGSQEYRYNVKRTIWLDNVDCLGNEDKLVHCTHAGWGVENCSPYEHVKIKCNNADEGTNTVFIVIILKNGNVLENTKTGGNLKVWLSNVRCYGGENKLTDCSHSDWGSHHCSHDKVVGIRCGEGQGDVRINSGRLEIYYNGTWGTVCNASIGDEEATVACRQLGYK</sequence>
<evidence type="ECO:0000313" key="6">
    <source>
        <dbReference type="Proteomes" id="UP000683360"/>
    </source>
</evidence>
<dbReference type="PROSITE" id="PS50287">
    <property type="entry name" value="SRCR_2"/>
    <property type="match status" value="4"/>
</dbReference>
<feature type="domain" description="SRCR" evidence="4">
    <location>
        <begin position="28"/>
        <end position="72"/>
    </location>
</feature>
<dbReference type="GO" id="GO:0016020">
    <property type="term" value="C:membrane"/>
    <property type="evidence" value="ECO:0007669"/>
    <property type="project" value="InterPro"/>
</dbReference>
<keyword evidence="1" id="KW-0732">Signal</keyword>
<dbReference type="SUPFAM" id="SSF56487">
    <property type="entry name" value="SRCR-like"/>
    <property type="match status" value="4"/>
</dbReference>
<dbReference type="FunFam" id="3.10.250.10:FF:000001">
    <property type="entry name" value="Lysyl oxidase 4 isoform X1"/>
    <property type="match status" value="1"/>
</dbReference>
<dbReference type="EMBL" id="CAJPWZ010002371">
    <property type="protein sequence ID" value="CAG2237020.1"/>
    <property type="molecule type" value="Genomic_DNA"/>
</dbReference>